<dbReference type="Pfam" id="PF00156">
    <property type="entry name" value="Pribosyltran"/>
    <property type="match status" value="1"/>
</dbReference>
<comment type="caution">
    <text evidence="13">The sequence shown here is derived from an EMBL/GenBank/DDBJ whole genome shotgun (WGS) entry which is preliminary data.</text>
</comment>
<dbReference type="InterPro" id="IPR050054">
    <property type="entry name" value="UPRTase/APRTase"/>
</dbReference>
<dbReference type="PANTHER" id="PTHR32315">
    <property type="entry name" value="ADENINE PHOSPHORIBOSYLTRANSFERASE"/>
    <property type="match status" value="1"/>
</dbReference>
<dbReference type="InterPro" id="IPR029057">
    <property type="entry name" value="PRTase-like"/>
</dbReference>
<dbReference type="PANTHER" id="PTHR32315:SF3">
    <property type="entry name" value="ADENINE PHOSPHORIBOSYLTRANSFERASE"/>
    <property type="match status" value="1"/>
</dbReference>
<dbReference type="GO" id="GO:0006168">
    <property type="term" value="P:adenine salvage"/>
    <property type="evidence" value="ECO:0007669"/>
    <property type="project" value="InterPro"/>
</dbReference>
<evidence type="ECO:0000256" key="9">
    <source>
        <dbReference type="ARBA" id="ARBA00022676"/>
    </source>
</evidence>
<feature type="non-terminal residue" evidence="13">
    <location>
        <position position="1"/>
    </location>
</feature>
<keyword evidence="8" id="KW-0963">Cytoplasm</keyword>
<dbReference type="NCBIfam" id="NF002636">
    <property type="entry name" value="PRK02304.1-5"/>
    <property type="match status" value="1"/>
</dbReference>
<evidence type="ECO:0000256" key="3">
    <source>
        <dbReference type="ARBA" id="ARBA00004496"/>
    </source>
</evidence>
<evidence type="ECO:0000256" key="10">
    <source>
        <dbReference type="ARBA" id="ARBA00022679"/>
    </source>
</evidence>
<keyword evidence="10" id="KW-0808">Transferase</keyword>
<evidence type="ECO:0000256" key="5">
    <source>
        <dbReference type="ARBA" id="ARBA00008391"/>
    </source>
</evidence>
<dbReference type="GO" id="GO:0044209">
    <property type="term" value="P:AMP salvage"/>
    <property type="evidence" value="ECO:0007669"/>
    <property type="project" value="TreeGrafter"/>
</dbReference>
<keyword evidence="11" id="KW-0660">Purine salvage</keyword>
<dbReference type="GO" id="GO:0006166">
    <property type="term" value="P:purine ribonucleoside salvage"/>
    <property type="evidence" value="ECO:0007669"/>
    <property type="project" value="UniProtKB-KW"/>
</dbReference>
<dbReference type="GO" id="GO:0003999">
    <property type="term" value="F:adenine phosphoribosyltransferase activity"/>
    <property type="evidence" value="ECO:0007669"/>
    <property type="project" value="UniProtKB-EC"/>
</dbReference>
<organism evidence="13 14">
    <name type="scientific">Pristionchus entomophagus</name>
    <dbReference type="NCBI Taxonomy" id="358040"/>
    <lineage>
        <taxon>Eukaryota</taxon>
        <taxon>Metazoa</taxon>
        <taxon>Ecdysozoa</taxon>
        <taxon>Nematoda</taxon>
        <taxon>Chromadorea</taxon>
        <taxon>Rhabditida</taxon>
        <taxon>Rhabditina</taxon>
        <taxon>Diplogasteromorpha</taxon>
        <taxon>Diplogasteroidea</taxon>
        <taxon>Neodiplogasteridae</taxon>
        <taxon>Pristionchus</taxon>
    </lineage>
</organism>
<keyword evidence="9" id="KW-0328">Glycosyltransferase</keyword>
<dbReference type="Proteomes" id="UP001432027">
    <property type="component" value="Unassembled WGS sequence"/>
</dbReference>
<proteinExistence type="inferred from homology"/>
<evidence type="ECO:0000256" key="7">
    <source>
        <dbReference type="ARBA" id="ARBA00017366"/>
    </source>
</evidence>
<accession>A0AAV5U1M5</accession>
<evidence type="ECO:0000313" key="14">
    <source>
        <dbReference type="Proteomes" id="UP001432027"/>
    </source>
</evidence>
<gene>
    <name evidence="13" type="ORF">PENTCL1PPCAC_22258</name>
</gene>
<dbReference type="GO" id="GO:0005737">
    <property type="term" value="C:cytoplasm"/>
    <property type="evidence" value="ECO:0007669"/>
    <property type="project" value="UniProtKB-SubCell"/>
</dbReference>
<dbReference type="AlphaFoldDB" id="A0AAV5U1M5"/>
<dbReference type="HAMAP" id="MF_00004">
    <property type="entry name" value="Aden_phosphoribosyltr"/>
    <property type="match status" value="1"/>
</dbReference>
<protein>
    <recommendedName>
        <fullName evidence="7">Adenine phosphoribosyltransferase</fullName>
        <ecNumber evidence="6">2.4.2.7</ecNumber>
    </recommendedName>
</protein>
<keyword evidence="14" id="KW-1185">Reference proteome</keyword>
<evidence type="ECO:0000256" key="8">
    <source>
        <dbReference type="ARBA" id="ARBA00022490"/>
    </source>
</evidence>
<evidence type="ECO:0000256" key="2">
    <source>
        <dbReference type="ARBA" id="ARBA00003968"/>
    </source>
</evidence>
<dbReference type="GO" id="GO:0002055">
    <property type="term" value="F:adenine binding"/>
    <property type="evidence" value="ECO:0007669"/>
    <property type="project" value="TreeGrafter"/>
</dbReference>
<evidence type="ECO:0000256" key="1">
    <source>
        <dbReference type="ARBA" id="ARBA00000868"/>
    </source>
</evidence>
<dbReference type="NCBIfam" id="NF002634">
    <property type="entry name" value="PRK02304.1-3"/>
    <property type="match status" value="1"/>
</dbReference>
<dbReference type="EMBL" id="BTSX01000005">
    <property type="protein sequence ID" value="GMT00084.1"/>
    <property type="molecule type" value="Genomic_DNA"/>
</dbReference>
<evidence type="ECO:0000313" key="13">
    <source>
        <dbReference type="EMBL" id="GMT00084.1"/>
    </source>
</evidence>
<comment type="similarity">
    <text evidence="5">Belongs to the purine/pyrimidine phosphoribosyltransferase family.</text>
</comment>
<comment type="function">
    <text evidence="2">Catalyzes a salvage reaction resulting in the formation of AMP, that is energically less costly than de novo synthesis.</text>
</comment>
<dbReference type="Gene3D" id="3.40.50.2020">
    <property type="match status" value="1"/>
</dbReference>
<dbReference type="EC" id="2.4.2.7" evidence="6"/>
<dbReference type="CDD" id="cd06223">
    <property type="entry name" value="PRTases_typeI"/>
    <property type="match status" value="1"/>
</dbReference>
<comment type="catalytic activity">
    <reaction evidence="1">
        <text>AMP + diphosphate = 5-phospho-alpha-D-ribose 1-diphosphate + adenine</text>
        <dbReference type="Rhea" id="RHEA:16609"/>
        <dbReference type="ChEBI" id="CHEBI:16708"/>
        <dbReference type="ChEBI" id="CHEBI:33019"/>
        <dbReference type="ChEBI" id="CHEBI:58017"/>
        <dbReference type="ChEBI" id="CHEBI:456215"/>
        <dbReference type="EC" id="2.4.2.7"/>
    </reaction>
</comment>
<reference evidence="13" key="1">
    <citation type="submission" date="2023-10" db="EMBL/GenBank/DDBJ databases">
        <title>Genome assembly of Pristionchus species.</title>
        <authorList>
            <person name="Yoshida K."/>
            <person name="Sommer R.J."/>
        </authorList>
    </citation>
    <scope>NUCLEOTIDE SEQUENCE</scope>
    <source>
        <strain evidence="13">RS0144</strain>
    </source>
</reference>
<name>A0AAV5U1M5_9BILA</name>
<dbReference type="NCBIfam" id="TIGR01090">
    <property type="entry name" value="apt"/>
    <property type="match status" value="1"/>
</dbReference>
<evidence type="ECO:0000256" key="6">
    <source>
        <dbReference type="ARBA" id="ARBA00011893"/>
    </source>
</evidence>
<evidence type="ECO:0000256" key="11">
    <source>
        <dbReference type="ARBA" id="ARBA00022726"/>
    </source>
</evidence>
<feature type="domain" description="Phosphoribosyltransferase" evidence="12">
    <location>
        <begin position="49"/>
        <end position="159"/>
    </location>
</feature>
<comment type="pathway">
    <text evidence="4">Purine metabolism; AMP biosynthesis via salvage pathway; AMP from adenine: step 1/1.</text>
</comment>
<evidence type="ECO:0000256" key="4">
    <source>
        <dbReference type="ARBA" id="ARBA00004659"/>
    </source>
</evidence>
<evidence type="ECO:0000259" key="12">
    <source>
        <dbReference type="Pfam" id="PF00156"/>
    </source>
</evidence>
<dbReference type="InterPro" id="IPR005764">
    <property type="entry name" value="Ade_phspho_trans"/>
</dbReference>
<comment type="subcellular location">
    <subcellularLocation>
        <location evidence="3">Cytoplasm</location>
    </subcellularLocation>
</comment>
<dbReference type="InterPro" id="IPR000836">
    <property type="entry name" value="PRTase_dom"/>
</dbReference>
<dbReference type="FunFam" id="3.40.50.2020:FF:000021">
    <property type="entry name" value="Adenine phosphoribosyltransferase"/>
    <property type="match status" value="1"/>
</dbReference>
<dbReference type="SUPFAM" id="SSF53271">
    <property type="entry name" value="PRTase-like"/>
    <property type="match status" value="1"/>
</dbReference>
<sequence length="185" mass="19793">QMASSLDQLKPEIEAHIRSVKDFPKKGIDFRDIMPLMRQPKLVGRLCQAVADHIQSKGGVQAVAGLEARGFLFGPQIAQILDVPFVPIRKAGKLPGECVAAIYAKEYGEDRIQVQKGAISPGDRVLIIDDLLATGGTLAAAIDLITKVEGIVAEAFVIIELAGLNGRDKLPKGIHTHALIVYPGA</sequence>
<dbReference type="GO" id="GO:0016208">
    <property type="term" value="F:AMP binding"/>
    <property type="evidence" value="ECO:0007669"/>
    <property type="project" value="TreeGrafter"/>
</dbReference>